<dbReference type="PANTHER" id="PTHR10612:SF34">
    <property type="entry name" value="APOLIPOPROTEIN D"/>
    <property type="match status" value="1"/>
</dbReference>
<dbReference type="InterPro" id="IPR012674">
    <property type="entry name" value="Calycin"/>
</dbReference>
<evidence type="ECO:0000256" key="1">
    <source>
        <dbReference type="ARBA" id="ARBA00006889"/>
    </source>
</evidence>
<dbReference type="RefSeq" id="XP_012943720.1">
    <property type="nucleotide sequence ID" value="XM_013088266.1"/>
</dbReference>
<dbReference type="RefSeq" id="XP_012943719.1">
    <property type="nucleotide sequence ID" value="XM_013088265.1"/>
</dbReference>
<dbReference type="SUPFAM" id="SSF50814">
    <property type="entry name" value="Lipocalins"/>
    <property type="match status" value="1"/>
</dbReference>
<evidence type="ECO:0000313" key="6">
    <source>
        <dbReference type="RefSeq" id="XP_012943719.1"/>
    </source>
</evidence>
<accession>A0ABM1AA28</accession>
<keyword evidence="5" id="KW-1185">Reference proteome</keyword>
<reference evidence="6 7" key="1">
    <citation type="submission" date="2025-05" db="UniProtKB">
        <authorList>
            <consortium name="RefSeq"/>
        </authorList>
    </citation>
    <scope>IDENTIFICATION</scope>
</reference>
<dbReference type="InterPro" id="IPR022271">
    <property type="entry name" value="Lipocalin_ApoD"/>
</dbReference>
<evidence type="ECO:0000259" key="4">
    <source>
        <dbReference type="Pfam" id="PF08212"/>
    </source>
</evidence>
<dbReference type="GeneID" id="101863698"/>
<dbReference type="PIRSF" id="PIRSF036893">
    <property type="entry name" value="Lipocalin_ApoD"/>
    <property type="match status" value="1"/>
</dbReference>
<name>A0ABM1AA28_APLCA</name>
<feature type="chain" id="PRO_5045014564" evidence="3">
    <location>
        <begin position="23"/>
        <end position="206"/>
    </location>
</feature>
<evidence type="ECO:0000256" key="3">
    <source>
        <dbReference type="PIRNR" id="PIRNR036893"/>
    </source>
</evidence>
<dbReference type="Pfam" id="PF08212">
    <property type="entry name" value="Lipocalin_2"/>
    <property type="match status" value="1"/>
</dbReference>
<sequence>MTSPFLLTSLVLVFVQLTTVGGFIVLSWGKCPDIPSMDNFNIQRYMGKWYATESFDAPYQFMSYCISANYTLLPGGDAVRVYNSGKRGWKIGNRLLFAEDSVADGFATVRNPLVPSALNVEFPAQNSGFFATGPRSKPNYLVVTSDYDNYALVWSCVETSVFLRVDTAWILSRTKQPPANTNELKSILTSYGINTRFFKKIDQDIC</sequence>
<feature type="signal peptide" evidence="3">
    <location>
        <begin position="1"/>
        <end position="22"/>
    </location>
</feature>
<dbReference type="InterPro" id="IPR000566">
    <property type="entry name" value="Lipocln_cytosolic_FA-bd_dom"/>
</dbReference>
<dbReference type="Proteomes" id="UP000694888">
    <property type="component" value="Unplaced"/>
</dbReference>
<evidence type="ECO:0000313" key="7">
    <source>
        <dbReference type="RefSeq" id="XP_012943720.1"/>
    </source>
</evidence>
<evidence type="ECO:0000313" key="5">
    <source>
        <dbReference type="Proteomes" id="UP000694888"/>
    </source>
</evidence>
<dbReference type="PROSITE" id="PS00213">
    <property type="entry name" value="LIPOCALIN"/>
    <property type="match status" value="1"/>
</dbReference>
<keyword evidence="3" id="KW-0732">Signal</keyword>
<dbReference type="InterPro" id="IPR022272">
    <property type="entry name" value="Lipocalin_CS"/>
</dbReference>
<dbReference type="Gene3D" id="2.40.128.20">
    <property type="match status" value="1"/>
</dbReference>
<keyword evidence="2" id="KW-0446">Lipid-binding</keyword>
<comment type="similarity">
    <text evidence="1 3">Belongs to the calycin superfamily. Lipocalin family.</text>
</comment>
<gene>
    <name evidence="6 7 8" type="primary">LOC101863698</name>
</gene>
<feature type="domain" description="Lipocalin/cytosolic fatty-acid binding" evidence="4">
    <location>
        <begin position="41"/>
        <end position="201"/>
    </location>
</feature>
<dbReference type="PANTHER" id="PTHR10612">
    <property type="entry name" value="APOLIPOPROTEIN D"/>
    <property type="match status" value="1"/>
</dbReference>
<evidence type="ECO:0000256" key="2">
    <source>
        <dbReference type="ARBA" id="ARBA00023121"/>
    </source>
</evidence>
<evidence type="ECO:0000313" key="8">
    <source>
        <dbReference type="RefSeq" id="XP_012943721.1"/>
    </source>
</evidence>
<proteinExistence type="inferred from homology"/>
<protein>
    <submittedName>
        <fullName evidence="6 7">Apolipoprotein D</fullName>
    </submittedName>
</protein>
<dbReference type="RefSeq" id="XP_012943721.1">
    <property type="nucleotide sequence ID" value="XM_013088267.2"/>
</dbReference>
<organism evidence="5 8">
    <name type="scientific">Aplysia californica</name>
    <name type="common">California sea hare</name>
    <dbReference type="NCBI Taxonomy" id="6500"/>
    <lineage>
        <taxon>Eukaryota</taxon>
        <taxon>Metazoa</taxon>
        <taxon>Spiralia</taxon>
        <taxon>Lophotrochozoa</taxon>
        <taxon>Mollusca</taxon>
        <taxon>Gastropoda</taxon>
        <taxon>Heterobranchia</taxon>
        <taxon>Euthyneura</taxon>
        <taxon>Tectipleura</taxon>
        <taxon>Aplysiida</taxon>
        <taxon>Aplysioidea</taxon>
        <taxon>Aplysiidae</taxon>
        <taxon>Aplysia</taxon>
    </lineage>
</organism>